<name>A0A077NLP5_XENBV</name>
<reference evidence="1" key="1">
    <citation type="submission" date="2013-07" db="EMBL/GenBank/DDBJ databases">
        <title>Sub-species coevolution in mutualistic symbiosis.</title>
        <authorList>
            <person name="Murfin K."/>
            <person name="Klassen J."/>
            <person name="Lee M."/>
            <person name="Forst S."/>
            <person name="Stock P."/>
            <person name="Goodrich-Blair H."/>
        </authorList>
    </citation>
    <scope>NUCLEOTIDE SEQUENCE [LARGE SCALE GENOMIC DNA]</scope>
    <source>
        <strain evidence="1">Puntauvense</strain>
    </source>
</reference>
<dbReference type="PANTHER" id="PTHR35370">
    <property type="entry name" value="CYTOPLASMIC PROTEIN-RELATED-RELATED"/>
    <property type="match status" value="1"/>
</dbReference>
<dbReference type="Proteomes" id="UP000028511">
    <property type="component" value="Unassembled WGS sequence"/>
</dbReference>
<dbReference type="InterPro" id="IPR010272">
    <property type="entry name" value="T6SS_TssF"/>
</dbReference>
<dbReference type="Pfam" id="PF05947">
    <property type="entry name" value="T6SS_TssF"/>
    <property type="match status" value="1"/>
</dbReference>
<dbReference type="HOGENOM" id="CLU_028593_4_1_6"/>
<dbReference type="PANTHER" id="PTHR35370:SF1">
    <property type="entry name" value="TYPE VI SECRETION SYSTEM COMPONENT TSSF1"/>
    <property type="match status" value="1"/>
</dbReference>
<accession>A0A077NLP5</accession>
<sequence>MKNNKESMYLRERAYMRELAQRVAKESPHLADFLLASHDPDIERVFEAFALLIAHLRDKLEDDFPEITHGILSRIWPLALSPIPPTTVMQFHPTDGEHQGAVDIPAGTPVSAHVNGQLLTFKTCRSLHIEPLIVLDRAVKKTGTHSEIVLTLCQTGMPSPVWQSGPLSFFLGTDSERAAPLSLWLDEHISDVSLRVRGEQRKLSCFPYGWHNLFDTPILPMEKHTYAGLQSLIEYYALPQLYNFMTVDISDHCREVPLNADGTFELIFRFEGELPLEDVDDAFMLGCVPAIHLENLTSLPIPLTPENHRYPLPLGESVRLFRLRDIQVIQQPDEKQQRGTPYRYLPIDQFTPAMGWLAEDGEEDTFYYLLQTARDLLGRLTHQLHFFDLTGRPAVNLPEIAVDCHSWGYHEQAIALEKGTLTVIQEGSPSHLNGHNITPVATDYPSMLQDNSGWPLLSCLSSPPVLLFTTESLKHFLRLFDPYTELNRPLSRHIRRHIDGIVRVEERLTDRMYKGRPVRGHLLSLTLNPDGYANPGEMYRFCRLINQAMACFVGQSTFVKLNVYTPNRHKALWEFWEVYGLRRDM</sequence>
<organism evidence="1">
    <name type="scientific">Xenorhabdus bovienii str. puntauvense</name>
    <dbReference type="NCBI Taxonomy" id="1398201"/>
    <lineage>
        <taxon>Bacteria</taxon>
        <taxon>Pseudomonadati</taxon>
        <taxon>Pseudomonadota</taxon>
        <taxon>Gammaproteobacteria</taxon>
        <taxon>Enterobacterales</taxon>
        <taxon>Morganellaceae</taxon>
        <taxon>Xenorhabdus</taxon>
    </lineage>
</organism>
<dbReference type="AlphaFoldDB" id="A0A077NLP5"/>
<evidence type="ECO:0000313" key="1">
    <source>
        <dbReference type="EMBL" id="CDG99197.1"/>
    </source>
</evidence>
<dbReference type="RefSeq" id="WP_038214089.1">
    <property type="nucleotide sequence ID" value="NZ_CAWLWN010000072.1"/>
</dbReference>
<comment type="caution">
    <text evidence="1">The sequence shown here is derived from an EMBL/GenBank/DDBJ whole genome shotgun (WGS) entry which is preliminary data.</text>
</comment>
<protein>
    <submittedName>
        <fullName evidence="1">Putative Type VI secretion protein</fullName>
    </submittedName>
</protein>
<proteinExistence type="predicted"/>
<dbReference type="EMBL" id="CBSW010000284">
    <property type="protein sequence ID" value="CDG99197.1"/>
    <property type="molecule type" value="Genomic_DNA"/>
</dbReference>
<gene>
    <name evidence="1" type="ORF">XBP1_770005</name>
</gene>